<protein>
    <recommendedName>
        <fullName evidence="3">Phage tail tube protein</fullName>
    </recommendedName>
</protein>
<dbReference type="STRING" id="768706.Desor_5390"/>
<dbReference type="KEGG" id="dor:Desor_5390"/>
<dbReference type="InterPro" id="IPR038628">
    <property type="entry name" value="XkdM-like_sf"/>
</dbReference>
<reference evidence="2" key="1">
    <citation type="submission" date="2011-11" db="EMBL/GenBank/DDBJ databases">
        <title>Complete sequence of Desulfosporosinus orientis DSM 765.</title>
        <authorList>
            <person name="Lucas S."/>
            <person name="Han J."/>
            <person name="Lapidus A."/>
            <person name="Cheng J.-F."/>
            <person name="Goodwin L."/>
            <person name="Pitluck S."/>
            <person name="Peters L."/>
            <person name="Ovchinnikova G."/>
            <person name="Teshima H."/>
            <person name="Detter J.C."/>
            <person name="Han C."/>
            <person name="Tapia R."/>
            <person name="Land M."/>
            <person name="Hauser L."/>
            <person name="Kyrpides N."/>
            <person name="Ivanova N."/>
            <person name="Pagani I."/>
            <person name="Pester M."/>
            <person name="Spring S."/>
            <person name="Ollivier B."/>
            <person name="Rattei T."/>
            <person name="Klenk H.-P."/>
            <person name="Wagner M."/>
            <person name="Loy A."/>
            <person name="Woyke T."/>
        </authorList>
    </citation>
    <scope>NUCLEOTIDE SEQUENCE [LARGE SCALE GENOMIC DNA]</scope>
    <source>
        <strain evidence="2">ATCC 19365 / DSM 765 / NCIMB 8382 / VKM B-1628</strain>
    </source>
</reference>
<dbReference type="HOGENOM" id="CLU_139219_0_0_9"/>
<dbReference type="Proteomes" id="UP000006346">
    <property type="component" value="Chromosome"/>
</dbReference>
<dbReference type="EMBL" id="CP003108">
    <property type="protein sequence ID" value="AET70766.1"/>
    <property type="molecule type" value="Genomic_DNA"/>
</dbReference>
<organism evidence="1 2">
    <name type="scientific">Desulfosporosinus orientis (strain ATCC 19365 / DSM 765 / NCIMB 8382 / VKM B-1628 / Singapore I)</name>
    <name type="common">Desulfotomaculum orientis</name>
    <dbReference type="NCBI Taxonomy" id="768706"/>
    <lineage>
        <taxon>Bacteria</taxon>
        <taxon>Bacillati</taxon>
        <taxon>Bacillota</taxon>
        <taxon>Clostridia</taxon>
        <taxon>Eubacteriales</taxon>
        <taxon>Desulfitobacteriaceae</taxon>
        <taxon>Desulfosporosinus</taxon>
    </lineage>
</organism>
<keyword evidence="2" id="KW-1185">Reference proteome</keyword>
<dbReference type="AlphaFoldDB" id="G7WEF3"/>
<dbReference type="PATRIC" id="fig|768706.3.peg.5488"/>
<evidence type="ECO:0000313" key="2">
    <source>
        <dbReference type="Proteomes" id="UP000006346"/>
    </source>
</evidence>
<gene>
    <name evidence="1" type="ordered locus">Desor_5390</name>
</gene>
<dbReference type="Gene3D" id="2.30.110.40">
    <property type="entry name" value="Phage tail tube protein"/>
    <property type="match status" value="1"/>
</dbReference>
<name>G7WEF3_DESOD</name>
<evidence type="ECO:0000313" key="1">
    <source>
        <dbReference type="EMBL" id="AET70766.1"/>
    </source>
</evidence>
<dbReference type="SUPFAM" id="SSF69279">
    <property type="entry name" value="Phage tail proteins"/>
    <property type="match status" value="1"/>
</dbReference>
<sequence length="155" mass="17049">MAFLKAEDVVSGKQGRAFVTINGRVEELFYAKTVEATIEKTKADVPILGRTNVGKKATGWAGSGTLTIYYFTSMFRALMLEYIKTGKDFYFDLQIVNEDPASSLGKQTAVLKNCNLDSVIAASFDAGSDDPLEEEMPFTFDDFDLLDEFAAPSAR</sequence>
<dbReference type="eggNOG" id="ENOG502ZCKJ">
    <property type="taxonomic scope" value="Bacteria"/>
</dbReference>
<dbReference type="RefSeq" id="WP_014187568.1">
    <property type="nucleotide sequence ID" value="NC_016584.1"/>
</dbReference>
<dbReference type="Pfam" id="PF09393">
    <property type="entry name" value="DUF2001"/>
    <property type="match status" value="1"/>
</dbReference>
<reference evidence="1 2" key="2">
    <citation type="journal article" date="2012" name="J. Bacteriol.">
        <title>Complete genome sequences of Desulfosporosinus orientis DSM765T, Desulfosporosinus youngiae DSM17734T, Desulfosporosinus meridiei DSM13257T, and Desulfosporosinus acidiphilus DSM22704T.</title>
        <authorList>
            <person name="Pester M."/>
            <person name="Brambilla E."/>
            <person name="Alazard D."/>
            <person name="Rattei T."/>
            <person name="Weinmaier T."/>
            <person name="Han J."/>
            <person name="Lucas S."/>
            <person name="Lapidus A."/>
            <person name="Cheng J.F."/>
            <person name="Goodwin L."/>
            <person name="Pitluck S."/>
            <person name="Peters L."/>
            <person name="Ovchinnikova G."/>
            <person name="Teshima H."/>
            <person name="Detter J.C."/>
            <person name="Han C.S."/>
            <person name="Tapia R."/>
            <person name="Land M.L."/>
            <person name="Hauser L."/>
            <person name="Kyrpides N.C."/>
            <person name="Ivanova N.N."/>
            <person name="Pagani I."/>
            <person name="Huntmann M."/>
            <person name="Wei C.L."/>
            <person name="Davenport K.W."/>
            <person name="Daligault H."/>
            <person name="Chain P.S."/>
            <person name="Chen A."/>
            <person name="Mavromatis K."/>
            <person name="Markowitz V."/>
            <person name="Szeto E."/>
            <person name="Mikhailova N."/>
            <person name="Pati A."/>
            <person name="Wagner M."/>
            <person name="Woyke T."/>
            <person name="Ollivier B."/>
            <person name="Klenk H.P."/>
            <person name="Spring S."/>
            <person name="Loy A."/>
        </authorList>
    </citation>
    <scope>NUCLEOTIDE SEQUENCE [LARGE SCALE GENOMIC DNA]</scope>
    <source>
        <strain evidence="2">ATCC 19365 / DSM 765 / NCIMB 8382 / VKM B-1628</strain>
    </source>
</reference>
<proteinExistence type="predicted"/>
<dbReference type="InterPro" id="IPR018989">
    <property type="entry name" value="DUF2001"/>
</dbReference>
<dbReference type="OrthoDB" id="1697482at2"/>
<evidence type="ECO:0008006" key="3">
    <source>
        <dbReference type="Google" id="ProtNLM"/>
    </source>
</evidence>
<accession>G7WEF3</accession>